<evidence type="ECO:0000259" key="7">
    <source>
        <dbReference type="Pfam" id="PF12140"/>
    </source>
</evidence>
<keyword evidence="4" id="KW-0539">Nucleus</keyword>
<dbReference type="EMBL" id="CP111017">
    <property type="protein sequence ID" value="WAR09360.1"/>
    <property type="molecule type" value="Genomic_DNA"/>
</dbReference>
<evidence type="ECO:0000313" key="8">
    <source>
        <dbReference type="EMBL" id="WAR09360.1"/>
    </source>
</evidence>
<evidence type="ECO:0000256" key="1">
    <source>
        <dbReference type="ARBA" id="ARBA00004123"/>
    </source>
</evidence>
<organism evidence="8 9">
    <name type="scientific">Mya arenaria</name>
    <name type="common">Soft-shell clam</name>
    <dbReference type="NCBI Taxonomy" id="6604"/>
    <lineage>
        <taxon>Eukaryota</taxon>
        <taxon>Metazoa</taxon>
        <taxon>Spiralia</taxon>
        <taxon>Lophotrochozoa</taxon>
        <taxon>Mollusca</taxon>
        <taxon>Bivalvia</taxon>
        <taxon>Autobranchia</taxon>
        <taxon>Heteroconchia</taxon>
        <taxon>Euheterodonta</taxon>
        <taxon>Imparidentia</taxon>
        <taxon>Neoheterodontei</taxon>
        <taxon>Myida</taxon>
        <taxon>Myoidea</taxon>
        <taxon>Myidae</taxon>
        <taxon>Mya</taxon>
    </lineage>
</organism>
<dbReference type="InterPro" id="IPR038348">
    <property type="entry name" value="SLED_sf"/>
</dbReference>
<evidence type="ECO:0000256" key="5">
    <source>
        <dbReference type="PROSITE-ProRule" id="PRU00459"/>
    </source>
</evidence>
<gene>
    <name evidence="8" type="ORF">MAR_019318</name>
</gene>
<evidence type="ECO:0000256" key="2">
    <source>
        <dbReference type="ARBA" id="ARBA00022491"/>
    </source>
</evidence>
<dbReference type="Proteomes" id="UP001164746">
    <property type="component" value="Chromosome 6"/>
</dbReference>
<keyword evidence="2" id="KW-0678">Repressor</keyword>
<protein>
    <submittedName>
        <fullName evidence="8">SCML2-like protein</fullName>
    </submittedName>
</protein>
<dbReference type="SMART" id="SM00561">
    <property type="entry name" value="MBT"/>
    <property type="match status" value="2"/>
</dbReference>
<evidence type="ECO:0000256" key="4">
    <source>
        <dbReference type="ARBA" id="ARBA00023242"/>
    </source>
</evidence>
<feature type="region of interest" description="Disordered" evidence="6">
    <location>
        <begin position="220"/>
        <end position="265"/>
    </location>
</feature>
<dbReference type="InterPro" id="IPR021987">
    <property type="entry name" value="SLED"/>
</dbReference>
<dbReference type="Gene3D" id="1.10.150.50">
    <property type="entry name" value="Transcription Factor, Ets-1"/>
    <property type="match status" value="1"/>
</dbReference>
<dbReference type="Gene3D" id="3.90.1150.190">
    <property type="entry name" value="SLED domain"/>
    <property type="match status" value="1"/>
</dbReference>
<dbReference type="PROSITE" id="PS51079">
    <property type="entry name" value="MBT"/>
    <property type="match status" value="2"/>
</dbReference>
<dbReference type="SUPFAM" id="SSF47769">
    <property type="entry name" value="SAM/Pointed domain"/>
    <property type="match status" value="1"/>
</dbReference>
<feature type="compositionally biased region" description="Polar residues" evidence="6">
    <location>
        <begin position="35"/>
        <end position="47"/>
    </location>
</feature>
<dbReference type="PANTHER" id="PTHR12247:SF132">
    <property type="entry name" value="POLYCOMB PROTEIN SCM"/>
    <property type="match status" value="1"/>
</dbReference>
<dbReference type="Pfam" id="PF02820">
    <property type="entry name" value="MBT"/>
    <property type="match status" value="2"/>
</dbReference>
<dbReference type="InterPro" id="IPR050548">
    <property type="entry name" value="PcG_chromatin_remod_factors"/>
</dbReference>
<dbReference type="InterPro" id="IPR013761">
    <property type="entry name" value="SAM/pointed_sf"/>
</dbReference>
<dbReference type="InterPro" id="IPR004092">
    <property type="entry name" value="Mbt"/>
</dbReference>
<dbReference type="Pfam" id="PF12140">
    <property type="entry name" value="SLED"/>
    <property type="match status" value="1"/>
</dbReference>
<comment type="subcellular location">
    <subcellularLocation>
        <location evidence="1">Nucleus</location>
    </subcellularLocation>
</comment>
<reference evidence="8" key="1">
    <citation type="submission" date="2022-11" db="EMBL/GenBank/DDBJ databases">
        <title>Centuries of genome instability and evolution in soft-shell clam transmissible cancer (bioRxiv).</title>
        <authorList>
            <person name="Hart S.F.M."/>
            <person name="Yonemitsu M.A."/>
            <person name="Giersch R.M."/>
            <person name="Beal B.F."/>
            <person name="Arriagada G."/>
            <person name="Davis B.W."/>
            <person name="Ostrander E.A."/>
            <person name="Goff S.P."/>
            <person name="Metzger M.J."/>
        </authorList>
    </citation>
    <scope>NUCLEOTIDE SEQUENCE</scope>
    <source>
        <strain evidence="8">MELC-2E11</strain>
        <tissue evidence="8">Siphon/mantle</tissue>
    </source>
</reference>
<evidence type="ECO:0000313" key="9">
    <source>
        <dbReference type="Proteomes" id="UP001164746"/>
    </source>
</evidence>
<name>A0ABY7EHK6_MYAAR</name>
<feature type="domain" description="SLED" evidence="7">
    <location>
        <begin position="268"/>
        <end position="376"/>
    </location>
</feature>
<dbReference type="PANTHER" id="PTHR12247">
    <property type="entry name" value="POLYCOMB GROUP PROTEIN"/>
    <property type="match status" value="1"/>
</dbReference>
<dbReference type="Gene3D" id="2.30.30.140">
    <property type="match status" value="2"/>
</dbReference>
<feature type="compositionally biased region" description="Polar residues" evidence="6">
    <location>
        <begin position="239"/>
        <end position="261"/>
    </location>
</feature>
<feature type="repeat" description="MBT" evidence="5">
    <location>
        <begin position="15"/>
        <end position="113"/>
    </location>
</feature>
<accession>A0ABY7EHK6</accession>
<keyword evidence="9" id="KW-1185">Reference proteome</keyword>
<feature type="repeat" description="MBT" evidence="5">
    <location>
        <begin position="121"/>
        <end position="222"/>
    </location>
</feature>
<proteinExistence type="predicted"/>
<evidence type="ECO:0000256" key="6">
    <source>
        <dbReference type="SAM" id="MobiDB-lite"/>
    </source>
</evidence>
<feature type="region of interest" description="Disordered" evidence="6">
    <location>
        <begin position="20"/>
        <end position="47"/>
    </location>
</feature>
<dbReference type="SUPFAM" id="SSF63748">
    <property type="entry name" value="Tudor/PWWP/MBT"/>
    <property type="match status" value="2"/>
</dbReference>
<evidence type="ECO:0000256" key="3">
    <source>
        <dbReference type="ARBA" id="ARBA00022737"/>
    </source>
</evidence>
<keyword evidence="3" id="KW-0677">Repeat</keyword>
<sequence>MTSPKGFSEVQSETFNWEEYLKESGGEPAPETCFKQASTPPENTFEPSQKIEAADPRNLTSTCVATVIGAVGPRLRLRLDGSDNSNDFWRLTDSGDIHPIGFSEKNGGLLQPPLGFRMNPSSWPSFMQKTLNGAVCAPSSCFKQEPLGPRRNEFKPSMKLEAVDRKNPMLICPATIGAINGDQVHVRFDGWKGAFDYWCKYDDRDIFPCGWCAKNGHPLQPPGQKGSGAVTKPGRGRLSDSSTQGLNPTSRNSTPSRQKSPSPAPTPTMCVYINHGCNCGPYLNQQRILQLPSQYGPGVINRVLYDILKGCMECAFTEKVVYNLIPEGHGRVVISASHGHKTYTKRVIGVETGDEFWGLLDRLFEDLGCCQNLFSTKPLNNILRASSQQITDPISPTNPTQNAAGQQNQQRVYATRLIQNLSRCDAHTRLRRVRRLWILVHTGRQTQLIGQLMRLSDTFEIDGKALLLLNSDMMMKYMGLKLGPVLKLCNLIDRLRQRAR</sequence>